<feature type="transmembrane region" description="Helical" evidence="1">
    <location>
        <begin position="271"/>
        <end position="292"/>
    </location>
</feature>
<dbReference type="RefSeq" id="WP_092018665.1">
    <property type="nucleotide sequence ID" value="NZ_FOXH01000012.1"/>
</dbReference>
<feature type="transmembrane region" description="Helical" evidence="1">
    <location>
        <begin position="92"/>
        <end position="111"/>
    </location>
</feature>
<evidence type="ECO:0000313" key="3">
    <source>
        <dbReference type="Proteomes" id="UP000199306"/>
    </source>
</evidence>
<name>A0A1I5WR51_9BACT</name>
<feature type="transmembrane region" description="Helical" evidence="1">
    <location>
        <begin position="146"/>
        <end position="166"/>
    </location>
</feature>
<protein>
    <recommendedName>
        <fullName evidence="4">4-amino-4-deoxy-L-arabinose transferase</fullName>
    </recommendedName>
</protein>
<gene>
    <name evidence="2" type="ORF">SAMN04515674_112127</name>
</gene>
<dbReference type="STRING" id="1079859.SAMN04515674_112127"/>
<dbReference type="Proteomes" id="UP000199306">
    <property type="component" value="Unassembled WGS sequence"/>
</dbReference>
<feature type="transmembrane region" description="Helical" evidence="1">
    <location>
        <begin position="369"/>
        <end position="389"/>
    </location>
</feature>
<evidence type="ECO:0000313" key="2">
    <source>
        <dbReference type="EMBL" id="SFQ22219.1"/>
    </source>
</evidence>
<evidence type="ECO:0008006" key="4">
    <source>
        <dbReference type="Google" id="ProtNLM"/>
    </source>
</evidence>
<evidence type="ECO:0000256" key="1">
    <source>
        <dbReference type="SAM" id="Phobius"/>
    </source>
</evidence>
<proteinExistence type="predicted"/>
<keyword evidence="1" id="KW-0472">Membrane</keyword>
<dbReference type="AlphaFoldDB" id="A0A1I5WR51"/>
<keyword evidence="1" id="KW-1133">Transmembrane helix</keyword>
<organism evidence="2 3">
    <name type="scientific">Pseudarcicella hirudinis</name>
    <dbReference type="NCBI Taxonomy" id="1079859"/>
    <lineage>
        <taxon>Bacteria</taxon>
        <taxon>Pseudomonadati</taxon>
        <taxon>Bacteroidota</taxon>
        <taxon>Cytophagia</taxon>
        <taxon>Cytophagales</taxon>
        <taxon>Flectobacillaceae</taxon>
        <taxon>Pseudarcicella</taxon>
    </lineage>
</organism>
<sequence>MTSLLKQTKFQNLVIGGLLLLIIIPVFILAIFNHPSVADDYCFAYVTRDYGFWKGQKFYYDGWSGRYWTNFLFHATPLAFGCFWFVKVMPFIIVTLLFHATYVVAGEFFFLKRISEKLVVTASFLILFLGCIPSVVDIYYWYTSVFIYPIAIVYWLYLIVVINRFYQEKYKKIQIWVAILAGVLVFFIIGSNEIMMIFLVGLLGLTGLYKLIFHRKIDFFIAFLLIVAAFSSYLVISAPGNAVRMTGGNVLGGGIKIALEKGVKSFFKESFHWIFFTPILPFSIIFIAFLTNLKEKLKGSIYQVNRIAAFGAFSLLITLMLFGIHYGNDMGIPARVLNVIFGFFIIGWFYNLTLWVVQTALFDKVKINTLNTLISGGWIIINLILSPGLEMMYSDILKGTAFRYDQEMVKRYALIQGSKKDTIAVTPLQNKPESLYFDEIKNNEKHLWNKCYAEYFQKKVIILNDKE</sequence>
<keyword evidence="3" id="KW-1185">Reference proteome</keyword>
<dbReference type="Pfam" id="PF19528">
    <property type="entry name" value="DUF6056"/>
    <property type="match status" value="1"/>
</dbReference>
<feature type="transmembrane region" description="Helical" evidence="1">
    <location>
        <begin position="173"/>
        <end position="189"/>
    </location>
</feature>
<dbReference type="EMBL" id="FOXH01000012">
    <property type="protein sequence ID" value="SFQ22219.1"/>
    <property type="molecule type" value="Genomic_DNA"/>
</dbReference>
<feature type="transmembrane region" description="Helical" evidence="1">
    <location>
        <begin position="195"/>
        <end position="212"/>
    </location>
</feature>
<feature type="transmembrane region" description="Helical" evidence="1">
    <location>
        <begin position="304"/>
        <end position="324"/>
    </location>
</feature>
<reference evidence="2 3" key="1">
    <citation type="submission" date="2016-10" db="EMBL/GenBank/DDBJ databases">
        <authorList>
            <person name="de Groot N.N."/>
        </authorList>
    </citation>
    <scope>NUCLEOTIDE SEQUENCE [LARGE SCALE GENOMIC DNA]</scope>
    <source>
        <strain evidence="3">E92,LMG 26720,CCM 7988</strain>
    </source>
</reference>
<accession>A0A1I5WR51</accession>
<feature type="transmembrane region" description="Helical" evidence="1">
    <location>
        <begin position="12"/>
        <end position="32"/>
    </location>
</feature>
<feature type="transmembrane region" description="Helical" evidence="1">
    <location>
        <begin position="118"/>
        <end position="140"/>
    </location>
</feature>
<feature type="transmembrane region" description="Helical" evidence="1">
    <location>
        <begin position="219"/>
        <end position="236"/>
    </location>
</feature>
<feature type="transmembrane region" description="Helical" evidence="1">
    <location>
        <begin position="336"/>
        <end position="357"/>
    </location>
</feature>
<keyword evidence="1" id="KW-0812">Transmembrane</keyword>
<dbReference type="InterPro" id="IPR045691">
    <property type="entry name" value="DUF6056"/>
</dbReference>
<dbReference type="OrthoDB" id="1081881at2"/>